<comment type="caution">
    <text evidence="1">The sequence shown here is derived from an EMBL/GenBank/DDBJ whole genome shotgun (WGS) entry which is preliminary data.</text>
</comment>
<name>M5S560_9BACT</name>
<proteinExistence type="predicted"/>
<organism evidence="1 2">
    <name type="scientific">Rhodopirellula maiorica SM1</name>
    <dbReference type="NCBI Taxonomy" id="1265738"/>
    <lineage>
        <taxon>Bacteria</taxon>
        <taxon>Pseudomonadati</taxon>
        <taxon>Planctomycetota</taxon>
        <taxon>Planctomycetia</taxon>
        <taxon>Pirellulales</taxon>
        <taxon>Pirellulaceae</taxon>
        <taxon>Novipirellula</taxon>
    </lineage>
</organism>
<evidence type="ECO:0000313" key="2">
    <source>
        <dbReference type="Proteomes" id="UP000011991"/>
    </source>
</evidence>
<sequence>MMSKRFLCGDDRLILASPPLTHNVAGSLAMATTAAKSIVGDAGFSGSC</sequence>
<accession>M5S560</accession>
<evidence type="ECO:0000313" key="1">
    <source>
        <dbReference type="EMBL" id="EMI21309.1"/>
    </source>
</evidence>
<dbReference type="Proteomes" id="UP000011991">
    <property type="component" value="Unassembled WGS sequence"/>
</dbReference>
<keyword evidence="2" id="KW-1185">Reference proteome</keyword>
<dbReference type="AlphaFoldDB" id="M5S560"/>
<gene>
    <name evidence="1" type="ORF">RMSM_01789</name>
</gene>
<reference evidence="1 2" key="1">
    <citation type="journal article" date="2013" name="Mar. Genomics">
        <title>Expression of sulfatases in Rhodopirellula baltica and the diversity of sulfatases in the genus Rhodopirellula.</title>
        <authorList>
            <person name="Wegner C.E."/>
            <person name="Richter-Heitmann T."/>
            <person name="Klindworth A."/>
            <person name="Klockow C."/>
            <person name="Richter M."/>
            <person name="Achstetter T."/>
            <person name="Glockner F.O."/>
            <person name="Harder J."/>
        </authorList>
    </citation>
    <scope>NUCLEOTIDE SEQUENCE [LARGE SCALE GENOMIC DNA]</scope>
    <source>
        <strain evidence="1 2">SM1</strain>
    </source>
</reference>
<dbReference type="PATRIC" id="fig|1265738.3.peg.1782"/>
<protein>
    <submittedName>
        <fullName evidence="1">Uncharacterized protein</fullName>
    </submittedName>
</protein>
<dbReference type="EMBL" id="ANOG01000261">
    <property type="protein sequence ID" value="EMI21309.1"/>
    <property type="molecule type" value="Genomic_DNA"/>
</dbReference>